<sequence length="177" mass="19212">MFHWKILTAYYMDDEPHGRQDLTPTTGPHNNSVTELELPKKSATKPSQQTPSAITIPSSNTGQTSDPKTPVTNDTPKETAPTGEASVVQPSTIEPKLSQPSQPPPMSSLEPVVSGVKVTPTHSDSSVNPETDLLSIKDMDVKDNAKLTQKSITTTELAPVIPMTLEMFTKAENYQKN</sequence>
<proteinExistence type="predicted"/>
<organism evidence="2">
    <name type="scientific">Medioppia subpectinata</name>
    <dbReference type="NCBI Taxonomy" id="1979941"/>
    <lineage>
        <taxon>Eukaryota</taxon>
        <taxon>Metazoa</taxon>
        <taxon>Ecdysozoa</taxon>
        <taxon>Arthropoda</taxon>
        <taxon>Chelicerata</taxon>
        <taxon>Arachnida</taxon>
        <taxon>Acari</taxon>
        <taxon>Acariformes</taxon>
        <taxon>Sarcoptiformes</taxon>
        <taxon>Oribatida</taxon>
        <taxon>Brachypylina</taxon>
        <taxon>Oppioidea</taxon>
        <taxon>Oppiidae</taxon>
        <taxon>Medioppia</taxon>
    </lineage>
</organism>
<feature type="region of interest" description="Disordered" evidence="1">
    <location>
        <begin position="14"/>
        <end position="132"/>
    </location>
</feature>
<feature type="compositionally biased region" description="Polar residues" evidence="1">
    <location>
        <begin position="22"/>
        <end position="34"/>
    </location>
</feature>
<gene>
    <name evidence="2" type="ORF">OSB1V03_LOCUS12287</name>
</gene>
<feature type="compositionally biased region" description="Polar residues" evidence="1">
    <location>
        <begin position="44"/>
        <end position="74"/>
    </location>
</feature>
<evidence type="ECO:0000256" key="1">
    <source>
        <dbReference type="SAM" id="MobiDB-lite"/>
    </source>
</evidence>
<reference evidence="2" key="1">
    <citation type="submission" date="2020-11" db="EMBL/GenBank/DDBJ databases">
        <authorList>
            <person name="Tran Van P."/>
        </authorList>
    </citation>
    <scope>NUCLEOTIDE SEQUENCE</scope>
</reference>
<feature type="compositionally biased region" description="Polar residues" evidence="1">
    <location>
        <begin position="120"/>
        <end position="129"/>
    </location>
</feature>
<dbReference type="Proteomes" id="UP000759131">
    <property type="component" value="Unassembled WGS sequence"/>
</dbReference>
<name>A0A7R9KZ38_9ACAR</name>
<evidence type="ECO:0000313" key="2">
    <source>
        <dbReference type="EMBL" id="CAD7631878.1"/>
    </source>
</evidence>
<dbReference type="EMBL" id="OC864692">
    <property type="protein sequence ID" value="CAD7631878.1"/>
    <property type="molecule type" value="Genomic_DNA"/>
</dbReference>
<evidence type="ECO:0000313" key="3">
    <source>
        <dbReference type="Proteomes" id="UP000759131"/>
    </source>
</evidence>
<accession>A0A7R9KZ38</accession>
<keyword evidence="3" id="KW-1185">Reference proteome</keyword>
<dbReference type="AlphaFoldDB" id="A0A7R9KZ38"/>
<dbReference type="EMBL" id="CAJPIZ010010117">
    <property type="protein sequence ID" value="CAG2112308.1"/>
    <property type="molecule type" value="Genomic_DNA"/>
</dbReference>
<protein>
    <submittedName>
        <fullName evidence="2">Uncharacterized protein</fullName>
    </submittedName>
</protein>